<proteinExistence type="predicted"/>
<keyword evidence="2" id="KW-0732">Signal</keyword>
<sequence length="102" mass="10804">MRNIIFISCIALMLAGCQTAQESAVEAKQTCDSAGLKSGSKAHRRCVSASYEQNRRQSNEAGNAAALGAAVGVLGGVALGVAAERNHYPGYYRRCGPWGCYY</sequence>
<feature type="transmembrane region" description="Helical" evidence="1">
    <location>
        <begin position="64"/>
        <end position="83"/>
    </location>
</feature>
<organism evidence="3 4">
    <name type="scientific">Phyllobacterium ifriqiyense</name>
    <dbReference type="NCBI Taxonomy" id="314238"/>
    <lineage>
        <taxon>Bacteria</taxon>
        <taxon>Pseudomonadati</taxon>
        <taxon>Pseudomonadota</taxon>
        <taxon>Alphaproteobacteria</taxon>
        <taxon>Hyphomicrobiales</taxon>
        <taxon>Phyllobacteriaceae</taxon>
        <taxon>Phyllobacterium</taxon>
    </lineage>
</organism>
<keyword evidence="1" id="KW-1133">Transmembrane helix</keyword>
<feature type="signal peptide" evidence="2">
    <location>
        <begin position="1"/>
        <end position="20"/>
    </location>
</feature>
<dbReference type="PROSITE" id="PS51257">
    <property type="entry name" value="PROKAR_LIPOPROTEIN"/>
    <property type="match status" value="1"/>
</dbReference>
<keyword evidence="1" id="KW-0472">Membrane</keyword>
<comment type="caution">
    <text evidence="3">The sequence shown here is derived from an EMBL/GenBank/DDBJ whole genome shotgun (WGS) entry which is preliminary data.</text>
</comment>
<keyword evidence="4" id="KW-1185">Reference proteome</keyword>
<evidence type="ECO:0000313" key="3">
    <source>
        <dbReference type="EMBL" id="MDQ0998324.1"/>
    </source>
</evidence>
<gene>
    <name evidence="3" type="ORF">QFZ34_003506</name>
</gene>
<feature type="chain" id="PRO_5046549747" description="YMGG-like Gly-zipper domain-containing protein" evidence="2">
    <location>
        <begin position="21"/>
        <end position="102"/>
    </location>
</feature>
<keyword evidence="1" id="KW-0812">Transmembrane</keyword>
<evidence type="ECO:0008006" key="5">
    <source>
        <dbReference type="Google" id="ProtNLM"/>
    </source>
</evidence>
<dbReference type="Proteomes" id="UP001237780">
    <property type="component" value="Unassembled WGS sequence"/>
</dbReference>
<name>A0ABU0SC52_9HYPH</name>
<reference evidence="3 4" key="1">
    <citation type="submission" date="2023-07" db="EMBL/GenBank/DDBJ databases">
        <title>Comparative genomics of wheat-associated soil bacteria to identify genetic determinants of phenazine resistance.</title>
        <authorList>
            <person name="Mouncey N."/>
        </authorList>
    </citation>
    <scope>NUCLEOTIDE SEQUENCE [LARGE SCALE GENOMIC DNA]</scope>
    <source>
        <strain evidence="3 4">W4I11</strain>
    </source>
</reference>
<protein>
    <recommendedName>
        <fullName evidence="5">YMGG-like Gly-zipper domain-containing protein</fullName>
    </recommendedName>
</protein>
<evidence type="ECO:0000256" key="1">
    <source>
        <dbReference type="SAM" id="Phobius"/>
    </source>
</evidence>
<evidence type="ECO:0000256" key="2">
    <source>
        <dbReference type="SAM" id="SignalP"/>
    </source>
</evidence>
<evidence type="ECO:0000313" key="4">
    <source>
        <dbReference type="Proteomes" id="UP001237780"/>
    </source>
</evidence>
<dbReference type="EMBL" id="JAUSZT010000003">
    <property type="protein sequence ID" value="MDQ0998324.1"/>
    <property type="molecule type" value="Genomic_DNA"/>
</dbReference>
<accession>A0ABU0SC52</accession>